<evidence type="ECO:0000313" key="11">
    <source>
        <dbReference type="Proteomes" id="UP000077096"/>
    </source>
</evidence>
<gene>
    <name evidence="8" type="primary">tsaD</name>
    <name evidence="10" type="ORF">JM64_08245</name>
</gene>
<keyword evidence="10" id="KW-0418">Kinase</keyword>
<evidence type="ECO:0000256" key="1">
    <source>
        <dbReference type="ARBA" id="ARBA00022490"/>
    </source>
</evidence>
<dbReference type="Proteomes" id="UP000077096">
    <property type="component" value="Chromosome"/>
</dbReference>
<dbReference type="InterPro" id="IPR022450">
    <property type="entry name" value="TsaD"/>
</dbReference>
<evidence type="ECO:0000259" key="9">
    <source>
        <dbReference type="Pfam" id="PF00814"/>
    </source>
</evidence>
<feature type="domain" description="Gcp-like" evidence="9">
    <location>
        <begin position="22"/>
        <end position="306"/>
    </location>
</feature>
<sequence length="339" mass="36899">MIVLGIETSCDETSIALVEDNKVIANLVYSQILTHKKFGGVVPEIAAREHLKKLPALFNQLLSETQVDISQIDGIAVTKGPGLIGALLVGVSFAKGLALRYNKKLVGVNHIVGHVYANYLAYSELKPPYIVLMVSGGHTLILKVEREGNIRLIGRSVDDAVGEAFDKIARLLNLGYPGGPEIDRVAKLGNPKAFHFPRPKMYDADYDFSFSGLKTAVLYEIEKLKKSGISELPTNDLAASAQEAMIDVLLYKVTKAAKDNNVDKIVLAGGVAANSRLREKLNEFASEIEFYIPPLEFCSDNAAMIARAGMELLKKGIDDGLMLEPVPNLFEMNEIIVGS</sequence>
<dbReference type="InterPro" id="IPR043129">
    <property type="entry name" value="ATPase_NBD"/>
</dbReference>
<feature type="binding site" evidence="8">
    <location>
        <position position="274"/>
    </location>
    <ligand>
        <name>substrate</name>
    </ligand>
</feature>
<dbReference type="Gene3D" id="3.30.420.40">
    <property type="match status" value="2"/>
</dbReference>
<keyword evidence="3 8" id="KW-0819">tRNA processing</keyword>
<dbReference type="FunFam" id="3.30.420.40:FF:000040">
    <property type="entry name" value="tRNA N6-adenosine threonylcarbamoyltransferase"/>
    <property type="match status" value="1"/>
</dbReference>
<dbReference type="PANTHER" id="PTHR11735">
    <property type="entry name" value="TRNA N6-ADENOSINE THREONYLCARBAMOYLTRANSFERASE"/>
    <property type="match status" value="1"/>
</dbReference>
<keyword evidence="4 8" id="KW-0479">Metal-binding</keyword>
<dbReference type="AlphaFoldDB" id="A0A172T4P2"/>
<feature type="binding site" evidence="8">
    <location>
        <begin position="133"/>
        <end position="137"/>
    </location>
    <ligand>
        <name>substrate</name>
    </ligand>
</feature>
<dbReference type="NCBIfam" id="TIGR03723">
    <property type="entry name" value="T6A_TsaD_YgjD"/>
    <property type="match status" value="1"/>
</dbReference>
<comment type="similarity">
    <text evidence="8">Belongs to the KAE1 / TsaD family.</text>
</comment>
<comment type="subcellular location">
    <subcellularLocation>
        <location evidence="8">Cytoplasm</location>
    </subcellularLocation>
</comment>
<comment type="catalytic activity">
    <reaction evidence="7 8">
        <text>L-threonylcarbamoyladenylate + adenosine(37) in tRNA = N(6)-L-threonylcarbamoyladenosine(37) in tRNA + AMP + H(+)</text>
        <dbReference type="Rhea" id="RHEA:37059"/>
        <dbReference type="Rhea" id="RHEA-COMP:10162"/>
        <dbReference type="Rhea" id="RHEA-COMP:10163"/>
        <dbReference type="ChEBI" id="CHEBI:15378"/>
        <dbReference type="ChEBI" id="CHEBI:73682"/>
        <dbReference type="ChEBI" id="CHEBI:74411"/>
        <dbReference type="ChEBI" id="CHEBI:74418"/>
        <dbReference type="ChEBI" id="CHEBI:456215"/>
        <dbReference type="EC" id="2.3.1.234"/>
    </reaction>
</comment>
<evidence type="ECO:0000256" key="2">
    <source>
        <dbReference type="ARBA" id="ARBA00022679"/>
    </source>
</evidence>
<proteinExistence type="inferred from homology"/>
<dbReference type="PRINTS" id="PR00789">
    <property type="entry name" value="OSIALOPTASE"/>
</dbReference>
<dbReference type="InterPro" id="IPR000905">
    <property type="entry name" value="Gcp-like_dom"/>
</dbReference>
<feature type="binding site" evidence="8">
    <location>
        <position position="179"/>
    </location>
    <ligand>
        <name>substrate</name>
    </ligand>
</feature>
<dbReference type="GO" id="GO:0005506">
    <property type="term" value="F:iron ion binding"/>
    <property type="evidence" value="ECO:0007669"/>
    <property type="project" value="UniProtKB-UniRule"/>
</dbReference>
<dbReference type="KEGG" id="fng:JM64_08245"/>
<evidence type="ECO:0000313" key="10">
    <source>
        <dbReference type="EMBL" id="ANE41934.1"/>
    </source>
</evidence>
<protein>
    <recommendedName>
        <fullName evidence="8">tRNA N6-adenosine threonylcarbamoyltransferase</fullName>
        <ecNumber evidence="8">2.3.1.234</ecNumber>
    </recommendedName>
    <alternativeName>
        <fullName evidence="8">N6-L-threonylcarbamoyladenine synthase</fullName>
        <shortName evidence="8">t(6)A synthase</shortName>
    </alternativeName>
    <alternativeName>
        <fullName evidence="8">t(6)A37 threonylcarbamoyladenosine biosynthesis protein TsaD</fullName>
    </alternativeName>
    <alternativeName>
        <fullName evidence="8">tRNA threonylcarbamoyladenosine biosynthesis protein TsaD</fullName>
    </alternativeName>
</protein>
<dbReference type="CDD" id="cd24133">
    <property type="entry name" value="ASKHA_NBD_TsaD_bac"/>
    <property type="match status" value="1"/>
</dbReference>
<evidence type="ECO:0000256" key="5">
    <source>
        <dbReference type="ARBA" id="ARBA00023004"/>
    </source>
</evidence>
<dbReference type="EMBL" id="CP011393">
    <property type="protein sequence ID" value="ANE41934.1"/>
    <property type="molecule type" value="Genomic_DNA"/>
</dbReference>
<evidence type="ECO:0000256" key="4">
    <source>
        <dbReference type="ARBA" id="ARBA00022723"/>
    </source>
</evidence>
<feature type="binding site" evidence="8">
    <location>
        <position position="114"/>
    </location>
    <ligand>
        <name>Fe cation</name>
        <dbReference type="ChEBI" id="CHEBI:24875"/>
    </ligand>
</feature>
<evidence type="ECO:0000256" key="3">
    <source>
        <dbReference type="ARBA" id="ARBA00022694"/>
    </source>
</evidence>
<dbReference type="PANTHER" id="PTHR11735:SF6">
    <property type="entry name" value="TRNA N6-ADENOSINE THREONYLCARBAMOYLTRANSFERASE, MITOCHONDRIAL"/>
    <property type="match status" value="1"/>
</dbReference>
<dbReference type="Pfam" id="PF00814">
    <property type="entry name" value="TsaD"/>
    <property type="match status" value="1"/>
</dbReference>
<dbReference type="PATRIC" id="fig|93466.3.peg.1735"/>
<reference evidence="10 11" key="1">
    <citation type="submission" date="2014-08" db="EMBL/GenBank/DDBJ databases">
        <title>Fervidobacterium pennivorans DYC genome.</title>
        <authorList>
            <person name="Wushke S."/>
        </authorList>
    </citation>
    <scope>NUCLEOTIDE SEQUENCE [LARGE SCALE GENOMIC DNA]</scope>
    <source>
        <strain evidence="10 11">DYC</strain>
    </source>
</reference>
<dbReference type="GO" id="GO:0005737">
    <property type="term" value="C:cytoplasm"/>
    <property type="evidence" value="ECO:0007669"/>
    <property type="project" value="UniProtKB-SubCell"/>
</dbReference>
<name>A0A172T4P2_FERPE</name>
<dbReference type="InterPro" id="IPR017861">
    <property type="entry name" value="KAE1/TsaD"/>
</dbReference>
<feature type="binding site" evidence="8">
    <location>
        <position position="183"/>
    </location>
    <ligand>
        <name>substrate</name>
    </ligand>
</feature>
<dbReference type="SUPFAM" id="SSF53067">
    <property type="entry name" value="Actin-like ATPase domain"/>
    <property type="match status" value="2"/>
</dbReference>
<dbReference type="GO" id="GO:0016301">
    <property type="term" value="F:kinase activity"/>
    <property type="evidence" value="ECO:0007669"/>
    <property type="project" value="UniProtKB-KW"/>
</dbReference>
<dbReference type="EC" id="2.3.1.234" evidence="8"/>
<evidence type="ECO:0000256" key="6">
    <source>
        <dbReference type="ARBA" id="ARBA00023315"/>
    </source>
</evidence>
<organism evidence="10 11">
    <name type="scientific">Fervidobacterium pennivorans</name>
    <dbReference type="NCBI Taxonomy" id="93466"/>
    <lineage>
        <taxon>Bacteria</taxon>
        <taxon>Thermotogati</taxon>
        <taxon>Thermotogota</taxon>
        <taxon>Thermotogae</taxon>
        <taxon>Thermotogales</taxon>
        <taxon>Fervidobacteriaceae</taxon>
        <taxon>Fervidobacterium</taxon>
    </lineage>
</organism>
<comment type="cofactor">
    <cofactor evidence="8">
        <name>Fe(2+)</name>
        <dbReference type="ChEBI" id="CHEBI:29033"/>
    </cofactor>
    <text evidence="8">Binds 1 Fe(2+) ion per subunit.</text>
</comment>
<dbReference type="OrthoDB" id="9806197at2"/>
<feature type="binding site" evidence="8">
    <location>
        <position position="300"/>
    </location>
    <ligand>
        <name>Fe cation</name>
        <dbReference type="ChEBI" id="CHEBI:24875"/>
    </ligand>
</feature>
<feature type="binding site" evidence="8">
    <location>
        <position position="110"/>
    </location>
    <ligand>
        <name>Fe cation</name>
        <dbReference type="ChEBI" id="CHEBI:24875"/>
    </ligand>
</feature>
<dbReference type="GO" id="GO:0002949">
    <property type="term" value="P:tRNA threonylcarbamoyladenosine modification"/>
    <property type="evidence" value="ECO:0007669"/>
    <property type="project" value="UniProtKB-UniRule"/>
</dbReference>
<comment type="function">
    <text evidence="8">Required for the formation of a threonylcarbamoyl group on adenosine at position 37 (t(6)A37) in tRNAs that read codons beginning with adenine. Is involved in the transfer of the threonylcarbamoyl moiety of threonylcarbamoyl-AMP (TC-AMP) to the N6 group of A37, together with TsaE and TsaB. TsaD likely plays a direct catalytic role in this reaction.</text>
</comment>
<keyword evidence="6 8" id="KW-0012">Acyltransferase</keyword>
<accession>A0A172T4P2</accession>
<dbReference type="HAMAP" id="MF_01445">
    <property type="entry name" value="TsaD"/>
    <property type="match status" value="1"/>
</dbReference>
<evidence type="ECO:0000256" key="7">
    <source>
        <dbReference type="ARBA" id="ARBA00048117"/>
    </source>
</evidence>
<feature type="binding site" evidence="8">
    <location>
        <position position="166"/>
    </location>
    <ligand>
        <name>substrate</name>
    </ligand>
</feature>
<keyword evidence="1 8" id="KW-0963">Cytoplasm</keyword>
<dbReference type="FunFam" id="3.30.420.40:FF:000012">
    <property type="entry name" value="tRNA N6-adenosine threonylcarbamoyltransferase"/>
    <property type="match status" value="1"/>
</dbReference>
<keyword evidence="5 8" id="KW-0408">Iron</keyword>
<dbReference type="GO" id="GO:0061711">
    <property type="term" value="F:tRNA N(6)-L-threonylcarbamoyladenine synthase activity"/>
    <property type="evidence" value="ECO:0007669"/>
    <property type="project" value="UniProtKB-EC"/>
</dbReference>
<evidence type="ECO:0000256" key="8">
    <source>
        <dbReference type="HAMAP-Rule" id="MF_01445"/>
    </source>
</evidence>
<keyword evidence="2 8" id="KW-0808">Transferase</keyword>
<dbReference type="NCBIfam" id="TIGR00329">
    <property type="entry name" value="gcp_kae1"/>
    <property type="match status" value="1"/>
</dbReference>